<protein>
    <submittedName>
        <fullName evidence="3">Branched-chain amino acid ABC transporter</fullName>
    </submittedName>
</protein>
<keyword evidence="4" id="KW-1185">Reference proteome</keyword>
<dbReference type="InterPro" id="IPR008407">
    <property type="entry name" value="Brnchd-chn_aa_trnsp_AzlD"/>
</dbReference>
<dbReference type="Pfam" id="PF05437">
    <property type="entry name" value="AzlD"/>
    <property type="match status" value="1"/>
</dbReference>
<dbReference type="RefSeq" id="WP_114547471.1">
    <property type="nucleotide sequence ID" value="NZ_CATYLB010000003.1"/>
</dbReference>
<keyword evidence="1" id="KW-0812">Transmembrane</keyword>
<evidence type="ECO:0000256" key="1">
    <source>
        <dbReference type="SAM" id="Phobius"/>
    </source>
</evidence>
<evidence type="ECO:0000313" key="5">
    <source>
        <dbReference type="Proteomes" id="UP000270112"/>
    </source>
</evidence>
<dbReference type="Proteomes" id="UP000270112">
    <property type="component" value="Unassembled WGS sequence"/>
</dbReference>
<reference evidence="2 4" key="1">
    <citation type="journal article" date="2018" name="Elife">
        <title>Discovery and characterization of a prevalent human gut bacterial enzyme sufficient for the inactivation of a family of plant toxins.</title>
        <authorList>
            <person name="Koppel N."/>
            <person name="Bisanz J.E."/>
            <person name="Pandelia M.E."/>
            <person name="Turnbaugh P.J."/>
            <person name="Balskus E.P."/>
        </authorList>
    </citation>
    <scope>NUCLEOTIDE SEQUENCE [LARGE SCALE GENOMIC DNA]</scope>
    <source>
        <strain evidence="2 4">DSM 16107</strain>
    </source>
</reference>
<dbReference type="EMBL" id="QICC01000037">
    <property type="protein sequence ID" value="RNM41421.1"/>
    <property type="molecule type" value="Genomic_DNA"/>
</dbReference>
<dbReference type="PIRSF" id="PIRSF003203">
    <property type="entry name" value="AzlD"/>
    <property type="match status" value="1"/>
</dbReference>
<dbReference type="AlphaFoldDB" id="A0A3N0IWQ2"/>
<feature type="transmembrane region" description="Helical" evidence="1">
    <location>
        <begin position="65"/>
        <end position="85"/>
    </location>
</feature>
<sequence length="109" mass="11869">MSTVELLAMIAAGAVATQLTRWLPFLAFPTPEKTPKTVTYLGTVLPACMWGLLIVYCFRTSAPLAGYHMAPELIAAGVVVGLHVWKRNMSLSMIGGTIVYMLLIRTVFP</sequence>
<dbReference type="Proteomes" id="UP000253817">
    <property type="component" value="Unassembled WGS sequence"/>
</dbReference>
<feature type="transmembrane region" description="Helical" evidence="1">
    <location>
        <begin position="91"/>
        <end position="108"/>
    </location>
</feature>
<organism evidence="3 5">
    <name type="scientific">Eggerthella sinensis</name>
    <dbReference type="NCBI Taxonomy" id="242230"/>
    <lineage>
        <taxon>Bacteria</taxon>
        <taxon>Bacillati</taxon>
        <taxon>Actinomycetota</taxon>
        <taxon>Coriobacteriia</taxon>
        <taxon>Eggerthellales</taxon>
        <taxon>Eggerthellaceae</taxon>
        <taxon>Eggerthella</taxon>
    </lineage>
</organism>
<accession>A0A3N0IWQ2</accession>
<reference evidence="3" key="3">
    <citation type="journal article" date="2019" name="Microbiol. Resour. Announc.">
        <title>Draft Genome Sequences of Type Strains of Gordonibacter faecihominis, Paraeggerthella hongkongensis, Parvibacter caecicola,Slackia equolifaciens, Slackia faecicanis, and Slackia isoflavoniconvertens.</title>
        <authorList>
            <person name="Danylec N."/>
            <person name="Stoll D.A."/>
            <person name="Dotsch A."/>
            <person name="Huch M."/>
        </authorList>
    </citation>
    <scope>NUCLEOTIDE SEQUENCE</scope>
    <source>
        <strain evidence="3">DSM 16107</strain>
    </source>
</reference>
<evidence type="ECO:0000313" key="3">
    <source>
        <dbReference type="EMBL" id="RNM41421.1"/>
    </source>
</evidence>
<evidence type="ECO:0000313" key="4">
    <source>
        <dbReference type="Proteomes" id="UP000253817"/>
    </source>
</evidence>
<reference evidence="5" key="2">
    <citation type="submission" date="2018-05" db="EMBL/GenBank/DDBJ databases">
        <title>Genome Sequencing of selected type strains of the family Eggerthellaceae.</title>
        <authorList>
            <person name="Danylec N."/>
            <person name="Stoll D.A."/>
            <person name="Doetsch A."/>
            <person name="Huch M."/>
        </authorList>
    </citation>
    <scope>NUCLEOTIDE SEQUENCE [LARGE SCALE GENOMIC DNA]</scope>
    <source>
        <strain evidence="5">DSM 16107</strain>
    </source>
</reference>
<dbReference type="EMBL" id="PPTT01000032">
    <property type="protein sequence ID" value="RDB66070.1"/>
    <property type="molecule type" value="Genomic_DNA"/>
</dbReference>
<name>A0A3N0IWQ2_9ACTN</name>
<keyword evidence="1" id="KW-0472">Membrane</keyword>
<evidence type="ECO:0000313" key="2">
    <source>
        <dbReference type="EMBL" id="RDB66070.1"/>
    </source>
</evidence>
<keyword evidence="1" id="KW-1133">Transmembrane helix</keyword>
<comment type="caution">
    <text evidence="3">The sequence shown here is derived from an EMBL/GenBank/DDBJ whole genome shotgun (WGS) entry which is preliminary data.</text>
</comment>
<feature type="transmembrane region" description="Helical" evidence="1">
    <location>
        <begin position="40"/>
        <end position="58"/>
    </location>
</feature>
<dbReference type="OrthoDB" id="5324916at2"/>
<gene>
    <name evidence="2" type="ORF">C1876_14665</name>
    <name evidence="3" type="ORF">DMP09_09805</name>
</gene>
<proteinExistence type="predicted"/>